<dbReference type="RefSeq" id="NP_001322563.1">
    <property type="nucleotide sequence ID" value="NM_001333075.1"/>
</dbReference>
<dbReference type="SMR" id="A0A1P8AUC4"/>
<evidence type="ECO:0007829" key="12">
    <source>
        <dbReference type="ProteomicsDB" id="A0A1P8AUC4"/>
    </source>
</evidence>
<comment type="similarity">
    <text evidence="1">Belongs to the TRAFAC class TrmE-Era-EngA-EngB-Septin-like GTPase superfamily. AIG1/Toc34/Toc159-like paraseptin GTPase family. IAN subfamily.</text>
</comment>
<feature type="region of interest" description="Disordered" evidence="5">
    <location>
        <begin position="24"/>
        <end position="59"/>
    </location>
</feature>
<dbReference type="FunFam" id="3.40.50.300:FF:000840">
    <property type="entry name" value="Immune-associated nucleotide-binding protein 9"/>
    <property type="match status" value="1"/>
</dbReference>
<keyword evidence="8" id="KW-0378">Hydrolase</keyword>
<accession>A0A1P8AUC4</accession>
<evidence type="ECO:0000256" key="5">
    <source>
        <dbReference type="SAM" id="MobiDB-lite"/>
    </source>
</evidence>
<dbReference type="InterPro" id="IPR006703">
    <property type="entry name" value="G_AIG1"/>
</dbReference>
<dbReference type="InterPro" id="IPR027417">
    <property type="entry name" value="P-loop_NTPase"/>
</dbReference>
<dbReference type="TAIR" id="AT1G33960">
    <property type="gene designation" value="AIG1"/>
</dbReference>
<organism evidence="8 9">
    <name type="scientific">Arabidopsis thaliana</name>
    <name type="common">Mouse-ear cress</name>
    <dbReference type="NCBI Taxonomy" id="3702"/>
    <lineage>
        <taxon>Eukaryota</taxon>
        <taxon>Viridiplantae</taxon>
        <taxon>Streptophyta</taxon>
        <taxon>Embryophyta</taxon>
        <taxon>Tracheophyta</taxon>
        <taxon>Spermatophyta</taxon>
        <taxon>Magnoliopsida</taxon>
        <taxon>eudicotyledons</taxon>
        <taxon>Gunneridae</taxon>
        <taxon>Pentapetalae</taxon>
        <taxon>rosids</taxon>
        <taxon>malvids</taxon>
        <taxon>Brassicales</taxon>
        <taxon>Brassicaceae</taxon>
        <taxon>Camelineae</taxon>
        <taxon>Arabidopsis</taxon>
    </lineage>
</organism>
<dbReference type="GO" id="GO:0005525">
    <property type="term" value="F:GTP binding"/>
    <property type="evidence" value="ECO:0007669"/>
    <property type="project" value="UniProtKB-KW"/>
</dbReference>
<evidence type="ECO:0000256" key="2">
    <source>
        <dbReference type="ARBA" id="ARBA00022741"/>
    </source>
</evidence>
<feature type="compositionally biased region" description="Polar residues" evidence="5">
    <location>
        <begin position="24"/>
        <end position="34"/>
    </location>
</feature>
<evidence type="ECO:0000313" key="7">
    <source>
        <dbReference type="Araport" id="AT1G33960"/>
    </source>
</evidence>
<dbReference type="AlphaFoldDB" id="A0A1P8AUC4"/>
<evidence type="ECO:0000313" key="10">
    <source>
        <dbReference type="TAIR" id="AT1G33960"/>
    </source>
</evidence>
<keyword evidence="11 12" id="KW-1267">Proteomics identification</keyword>
<dbReference type="PROSITE" id="PS51720">
    <property type="entry name" value="G_AIG1"/>
    <property type="match status" value="1"/>
</dbReference>
<keyword evidence="2" id="KW-0547">Nucleotide-binding</keyword>
<keyword evidence="3" id="KW-0342">GTP-binding</keyword>
<dbReference type="CDD" id="cd01852">
    <property type="entry name" value="AIG1"/>
    <property type="match status" value="1"/>
</dbReference>
<dbReference type="Araport" id="AT1G33960"/>
<dbReference type="PANTHER" id="PTHR10903">
    <property type="entry name" value="GTPASE, IMAP FAMILY MEMBER-RELATED"/>
    <property type="match status" value="1"/>
</dbReference>
<dbReference type="ExpressionAtlas" id="A0A1P8AUC4">
    <property type="expression patterns" value="baseline and differential"/>
</dbReference>
<dbReference type="Gene3D" id="3.40.50.300">
    <property type="entry name" value="P-loop containing nucleotide triphosphate hydrolases"/>
    <property type="match status" value="1"/>
</dbReference>
<evidence type="ECO:0000256" key="3">
    <source>
        <dbReference type="ARBA" id="ARBA00023134"/>
    </source>
</evidence>
<keyword evidence="4" id="KW-0175">Coiled coil</keyword>
<reference evidence="8 9" key="1">
    <citation type="journal article" date="2000" name="Nature">
        <title>Sequence and analysis of chromosome 1 of the plant Arabidopsis thaliana.</title>
        <authorList>
            <person name="Theologis A."/>
            <person name="Ecker J.R."/>
            <person name="Palm C.J."/>
            <person name="Federspiel N.A."/>
            <person name="Kaul S."/>
            <person name="White O."/>
            <person name="Alonso J."/>
            <person name="Altafi H."/>
            <person name="Araujo R."/>
            <person name="Bowman C.L."/>
            <person name="Brooks S.Y."/>
            <person name="Buehler E."/>
            <person name="Chan A."/>
            <person name="Chao Q."/>
            <person name="Chen H."/>
            <person name="Cheuk R.F."/>
            <person name="Chin C.W."/>
            <person name="Chung M.K."/>
            <person name="Conn L."/>
            <person name="Conway A.B."/>
            <person name="Conway A.R."/>
            <person name="Creasy T.H."/>
            <person name="Dewar K."/>
            <person name="Dunn P."/>
            <person name="Etgu P."/>
            <person name="Feldblyum T.V."/>
            <person name="Feng J."/>
            <person name="Fong B."/>
            <person name="Fujii C.Y."/>
            <person name="Gill J.E."/>
            <person name="Goldsmith A.D."/>
            <person name="Haas B."/>
            <person name="Hansen N.F."/>
            <person name="Hughes B."/>
            <person name="Huizar L."/>
            <person name="Hunter J.L."/>
            <person name="Jenkins J."/>
            <person name="Johnson-Hopson C."/>
            <person name="Khan S."/>
            <person name="Khaykin E."/>
            <person name="Kim C.J."/>
            <person name="Koo H.L."/>
            <person name="Kremenetskaia I."/>
            <person name="Kurtz D.B."/>
            <person name="Kwan A."/>
            <person name="Lam B."/>
            <person name="Langin-Hooper S."/>
            <person name="Lee A."/>
            <person name="Lee J.M."/>
            <person name="Lenz C.A."/>
            <person name="Li J.H."/>
            <person name="Li Y."/>
            <person name="Lin X."/>
            <person name="Liu S.X."/>
            <person name="Liu Z.A."/>
            <person name="Luros J.S."/>
            <person name="Maiti R."/>
            <person name="Marziali A."/>
            <person name="Militscher J."/>
            <person name="Miranda M."/>
            <person name="Nguyen M."/>
            <person name="Nierman W.C."/>
            <person name="Osborne B.I."/>
            <person name="Pai G."/>
            <person name="Peterson J."/>
            <person name="Pham P.K."/>
            <person name="Rizzo M."/>
            <person name="Rooney T."/>
            <person name="Rowley D."/>
            <person name="Sakano H."/>
            <person name="Salzberg S.L."/>
            <person name="Schwartz J.R."/>
            <person name="Shinn P."/>
            <person name="Southwick A.M."/>
            <person name="Sun H."/>
            <person name="Tallon L.J."/>
            <person name="Tambunga G."/>
            <person name="Toriumi M.J."/>
            <person name="Town C.D."/>
            <person name="Utterback T."/>
            <person name="Van Aken S."/>
            <person name="Vaysberg M."/>
            <person name="Vysotskaia V.S."/>
            <person name="Walker M."/>
            <person name="Wu D."/>
            <person name="Yu G."/>
            <person name="Fraser C.M."/>
            <person name="Venter J.C."/>
            <person name="Davis R.W."/>
        </authorList>
    </citation>
    <scope>NUCLEOTIDE SEQUENCE [LARGE SCALE GENOMIC DNA]</scope>
    <source>
        <strain evidence="9">cv. Columbia</strain>
    </source>
</reference>
<sequence>MMNHFCLASVKSYQKNQGLRKFQQMANDQKNSESFPAKEDHKKDDAAAPAEVDHKDEFSASQPHPVENIVLVGRTGNGKSATGNSIVRSKVFKSKTKSSGVTMECHAVKAVTPEGPILNVIDTPGLFDLSVSAEFIGKEIVKCLTLADGGLHAVLLVLSVRTRISQEEEMVLSTLQVLFGSKIVDYLIVVFTGGDVLEDDGMTLEDYLGDNMPDFLKRVLILCGQRMILFDNKTKDDEKKTKQVHELLKLIDLVRKQNNNIPYTDEMYHMIKEENERHKKEQEELESKGHSEEQLAALMKELQIMNERNLKAMAEMMEKNMKIAMEAQEKLFEQREKAQEMSYQQKMEMQEKLKQMEGRMRAEMEAQMLSRQQCSIL</sequence>
<evidence type="ECO:0007829" key="11">
    <source>
        <dbReference type="PeptideAtlas" id="A0A1P8AUC4"/>
    </source>
</evidence>
<dbReference type="PANTHER" id="PTHR10903:SF146">
    <property type="entry name" value="AIG1-LIKE PROTEIN_ 48352-49494-RELATED"/>
    <property type="match status" value="1"/>
</dbReference>
<protein>
    <submittedName>
        <fullName evidence="8">P-loop containing nucleoside triphosphate hydrolases superfamily protein</fullName>
    </submittedName>
</protein>
<evidence type="ECO:0000256" key="4">
    <source>
        <dbReference type="SAM" id="Coils"/>
    </source>
</evidence>
<feature type="compositionally biased region" description="Basic and acidic residues" evidence="5">
    <location>
        <begin position="36"/>
        <end position="58"/>
    </location>
</feature>
<dbReference type="ProteomicsDB" id="214267"/>
<dbReference type="GeneID" id="840293"/>
<evidence type="ECO:0000259" key="6">
    <source>
        <dbReference type="PROSITE" id="PS51720"/>
    </source>
</evidence>
<dbReference type="Proteomes" id="UP000006548">
    <property type="component" value="Chromosome 1"/>
</dbReference>
<dbReference type="InterPro" id="IPR045058">
    <property type="entry name" value="GIMA/IAN/Toc"/>
</dbReference>
<name>A0A1P8AUC4_ARATH</name>
<reference evidence="9" key="2">
    <citation type="journal article" date="2017" name="Plant J.">
        <title>Araport11: a complete reannotation of the Arabidopsis thaliana reference genome.</title>
        <authorList>
            <person name="Cheng C.Y."/>
            <person name="Krishnakumar V."/>
            <person name="Chan A.P."/>
            <person name="Thibaud-Nissen F."/>
            <person name="Schobel S."/>
            <person name="Town C.D."/>
        </authorList>
    </citation>
    <scope>GENOME REANNOTATION</scope>
    <source>
        <strain evidence="9">cv. Columbia</strain>
    </source>
</reference>
<feature type="coiled-coil region" evidence="4">
    <location>
        <begin position="268"/>
        <end position="315"/>
    </location>
</feature>
<evidence type="ECO:0000256" key="1">
    <source>
        <dbReference type="ARBA" id="ARBA00008535"/>
    </source>
</evidence>
<feature type="domain" description="AIG1-type G" evidence="6">
    <location>
        <begin position="64"/>
        <end position="272"/>
    </location>
</feature>
<gene>
    <name evidence="8 10" type="primary">AIG1</name>
    <name evidence="8" type="synonym">AVRRPT2-INDUCED GENE 1</name>
    <name evidence="7 8" type="ordered locus">At1g33960</name>
    <name evidence="8" type="ORF">F12G12.27</name>
</gene>
<dbReference type="EMBL" id="CP002684">
    <property type="protein sequence ID" value="ANM60264.1"/>
    <property type="molecule type" value="Genomic_DNA"/>
</dbReference>
<dbReference type="GO" id="GO:0016787">
    <property type="term" value="F:hydrolase activity"/>
    <property type="evidence" value="ECO:0007669"/>
    <property type="project" value="UniProtKB-KW"/>
</dbReference>
<evidence type="ECO:0000313" key="9">
    <source>
        <dbReference type="Proteomes" id="UP000006548"/>
    </source>
</evidence>
<dbReference type="SUPFAM" id="SSF52540">
    <property type="entry name" value="P-loop containing nucleoside triphosphate hydrolases"/>
    <property type="match status" value="1"/>
</dbReference>
<evidence type="ECO:0000313" key="8">
    <source>
        <dbReference type="EMBL" id="ANM60264.1"/>
    </source>
</evidence>
<dbReference type="Pfam" id="PF04548">
    <property type="entry name" value="AIG1"/>
    <property type="match status" value="1"/>
</dbReference>
<keyword evidence="9" id="KW-1185">Reference proteome</keyword>
<proteinExistence type="evidence at protein level"/>